<keyword evidence="1" id="KW-0732">Signal</keyword>
<comment type="caution">
    <text evidence="2">The sequence shown here is derived from an EMBL/GenBank/DDBJ whole genome shotgun (WGS) entry which is preliminary data.</text>
</comment>
<organism evidence="2 3">
    <name type="scientific">Saguinus oedipus</name>
    <name type="common">Cotton-top tamarin</name>
    <name type="synonym">Oedipomidas oedipus</name>
    <dbReference type="NCBI Taxonomy" id="9490"/>
    <lineage>
        <taxon>Eukaryota</taxon>
        <taxon>Metazoa</taxon>
        <taxon>Chordata</taxon>
        <taxon>Craniata</taxon>
        <taxon>Vertebrata</taxon>
        <taxon>Euteleostomi</taxon>
        <taxon>Mammalia</taxon>
        <taxon>Eutheria</taxon>
        <taxon>Euarchontoglires</taxon>
        <taxon>Primates</taxon>
        <taxon>Haplorrhini</taxon>
        <taxon>Platyrrhini</taxon>
        <taxon>Cebidae</taxon>
        <taxon>Callitrichinae</taxon>
        <taxon>Saguinus</taxon>
    </lineage>
</organism>
<keyword evidence="3" id="KW-1185">Reference proteome</keyword>
<sequence length="184" mass="19808">MPHCGAHGTYLHSLIWSAVLPSTGLPVQLPGAPYWTAQAFSAAHPDRWPDPFAPACGLLRPATIGPAASKGMWRRLDFPSPVARGSLAAQEGTGVLIAYPCASHSWAGISCHLLCHPRLLDRGRKRVGGGSPDFLLWGPGSRSILALESVLQQTVQLEVSSVPREPSLRYLFRAVFLDRNLVAV</sequence>
<gene>
    <name evidence="2" type="ORF">P7K49_001963</name>
</gene>
<feature type="signal peptide" evidence="1">
    <location>
        <begin position="1"/>
        <end position="24"/>
    </location>
</feature>
<evidence type="ECO:0000313" key="3">
    <source>
        <dbReference type="Proteomes" id="UP001266305"/>
    </source>
</evidence>
<dbReference type="EMBL" id="JASSZA010000001">
    <property type="protein sequence ID" value="KAK2120577.1"/>
    <property type="molecule type" value="Genomic_DNA"/>
</dbReference>
<reference evidence="2 3" key="1">
    <citation type="submission" date="2023-05" db="EMBL/GenBank/DDBJ databases">
        <title>B98-5 Cell Line De Novo Hybrid Assembly: An Optical Mapping Approach.</title>
        <authorList>
            <person name="Kananen K."/>
            <person name="Auerbach J.A."/>
            <person name="Kautto E."/>
            <person name="Blachly J.S."/>
        </authorList>
    </citation>
    <scope>NUCLEOTIDE SEQUENCE [LARGE SCALE GENOMIC DNA]</scope>
    <source>
        <strain evidence="2">B95-8</strain>
        <tissue evidence="2">Cell line</tissue>
    </source>
</reference>
<proteinExistence type="predicted"/>
<evidence type="ECO:0000313" key="2">
    <source>
        <dbReference type="EMBL" id="KAK2120577.1"/>
    </source>
</evidence>
<name>A0ABQ9WJX2_SAGOE</name>
<evidence type="ECO:0000256" key="1">
    <source>
        <dbReference type="SAM" id="SignalP"/>
    </source>
</evidence>
<protein>
    <submittedName>
        <fullName evidence="2">Uncharacterized protein</fullName>
    </submittedName>
</protein>
<dbReference type="Proteomes" id="UP001266305">
    <property type="component" value="Unassembled WGS sequence"/>
</dbReference>
<feature type="chain" id="PRO_5047481590" evidence="1">
    <location>
        <begin position="25"/>
        <end position="184"/>
    </location>
</feature>
<accession>A0ABQ9WJX2</accession>